<sequence length="150" mass="16510">MTRQPTRPRPRPGSRHPGRARLADGHLANVYSAACPSRQALDRIADKWTVLIVGALERGPMRFGQLRDAIDGISEKMLTQTLRSLERDGLVARHDHGSTPPQVDYRLTELGATLTAPVAAVRAWAERYIVEIETARAAHDSGQSPRKGNT</sequence>
<dbReference type="InterPro" id="IPR002577">
    <property type="entry name" value="HTH_HxlR"/>
</dbReference>
<protein>
    <submittedName>
        <fullName evidence="6">HxlR family transcriptional regulator</fullName>
    </submittedName>
</protein>
<proteinExistence type="predicted"/>
<keyword evidence="1" id="KW-0805">Transcription regulation</keyword>
<evidence type="ECO:0000256" key="4">
    <source>
        <dbReference type="SAM" id="MobiDB-lite"/>
    </source>
</evidence>
<evidence type="ECO:0000313" key="7">
    <source>
        <dbReference type="Proteomes" id="UP000295146"/>
    </source>
</evidence>
<dbReference type="CDD" id="cd00090">
    <property type="entry name" value="HTH_ARSR"/>
    <property type="match status" value="1"/>
</dbReference>
<organism evidence="6 7">
    <name type="scientific">Kribbella pratensis</name>
    <dbReference type="NCBI Taxonomy" id="2512112"/>
    <lineage>
        <taxon>Bacteria</taxon>
        <taxon>Bacillati</taxon>
        <taxon>Actinomycetota</taxon>
        <taxon>Actinomycetes</taxon>
        <taxon>Propionibacteriales</taxon>
        <taxon>Kribbellaceae</taxon>
        <taxon>Kribbella</taxon>
    </lineage>
</organism>
<gene>
    <name evidence="6" type="ORF">EV653_3111</name>
</gene>
<evidence type="ECO:0000256" key="1">
    <source>
        <dbReference type="ARBA" id="ARBA00023015"/>
    </source>
</evidence>
<feature type="compositionally biased region" description="Basic residues" evidence="4">
    <location>
        <begin position="1"/>
        <end position="19"/>
    </location>
</feature>
<evidence type="ECO:0000256" key="2">
    <source>
        <dbReference type="ARBA" id="ARBA00023125"/>
    </source>
</evidence>
<dbReference type="PANTHER" id="PTHR33204">
    <property type="entry name" value="TRANSCRIPTIONAL REGULATOR, MARR FAMILY"/>
    <property type="match status" value="1"/>
</dbReference>
<evidence type="ECO:0000259" key="5">
    <source>
        <dbReference type="PROSITE" id="PS51118"/>
    </source>
</evidence>
<dbReference type="SUPFAM" id="SSF46785">
    <property type="entry name" value="Winged helix' DNA-binding domain"/>
    <property type="match status" value="1"/>
</dbReference>
<dbReference type="GO" id="GO:0003677">
    <property type="term" value="F:DNA binding"/>
    <property type="evidence" value="ECO:0007669"/>
    <property type="project" value="UniProtKB-KW"/>
</dbReference>
<dbReference type="AlphaFoldDB" id="A0A4R8CP53"/>
<feature type="domain" description="HTH hxlR-type" evidence="5">
    <location>
        <begin position="35"/>
        <end position="133"/>
    </location>
</feature>
<dbReference type="RefSeq" id="WP_134103323.1">
    <property type="nucleotide sequence ID" value="NZ_SODP01000001.1"/>
</dbReference>
<dbReference type="PROSITE" id="PS51118">
    <property type="entry name" value="HTH_HXLR"/>
    <property type="match status" value="1"/>
</dbReference>
<dbReference type="Proteomes" id="UP000295146">
    <property type="component" value="Unassembled WGS sequence"/>
</dbReference>
<evidence type="ECO:0000313" key="6">
    <source>
        <dbReference type="EMBL" id="TDW77929.1"/>
    </source>
</evidence>
<dbReference type="Pfam" id="PF01638">
    <property type="entry name" value="HxlR"/>
    <property type="match status" value="1"/>
</dbReference>
<keyword evidence="3" id="KW-0804">Transcription</keyword>
<evidence type="ECO:0000256" key="3">
    <source>
        <dbReference type="ARBA" id="ARBA00023163"/>
    </source>
</evidence>
<dbReference type="PANTHER" id="PTHR33204:SF37">
    <property type="entry name" value="HTH-TYPE TRANSCRIPTIONAL REGULATOR YODB"/>
    <property type="match status" value="1"/>
</dbReference>
<accession>A0A4R8CP53</accession>
<dbReference type="InterPro" id="IPR036388">
    <property type="entry name" value="WH-like_DNA-bd_sf"/>
</dbReference>
<keyword evidence="2" id="KW-0238">DNA-binding</keyword>
<dbReference type="Gene3D" id="1.10.10.10">
    <property type="entry name" value="Winged helix-like DNA-binding domain superfamily/Winged helix DNA-binding domain"/>
    <property type="match status" value="1"/>
</dbReference>
<name>A0A4R8CP53_9ACTN</name>
<reference evidence="6 7" key="1">
    <citation type="submission" date="2019-03" db="EMBL/GenBank/DDBJ databases">
        <title>Genomic Encyclopedia of Type Strains, Phase III (KMG-III): the genomes of soil and plant-associated and newly described type strains.</title>
        <authorList>
            <person name="Whitman W."/>
        </authorList>
    </citation>
    <scope>NUCLEOTIDE SEQUENCE [LARGE SCALE GENOMIC DNA]</scope>
    <source>
        <strain evidence="6 7">VKM Ac-2573</strain>
    </source>
</reference>
<keyword evidence="7" id="KW-1185">Reference proteome</keyword>
<dbReference type="InterPro" id="IPR036390">
    <property type="entry name" value="WH_DNA-bd_sf"/>
</dbReference>
<dbReference type="EMBL" id="SODP01000001">
    <property type="protein sequence ID" value="TDW77929.1"/>
    <property type="molecule type" value="Genomic_DNA"/>
</dbReference>
<dbReference type="InterPro" id="IPR011991">
    <property type="entry name" value="ArsR-like_HTH"/>
</dbReference>
<feature type="region of interest" description="Disordered" evidence="4">
    <location>
        <begin position="1"/>
        <end position="20"/>
    </location>
</feature>
<dbReference type="OrthoDB" id="370168at2"/>
<comment type="caution">
    <text evidence="6">The sequence shown here is derived from an EMBL/GenBank/DDBJ whole genome shotgun (WGS) entry which is preliminary data.</text>
</comment>